<dbReference type="RefSeq" id="WP_073318523.1">
    <property type="nucleotide sequence ID" value="NZ_FQYP01000007.1"/>
</dbReference>
<evidence type="ECO:0000313" key="1">
    <source>
        <dbReference type="EMBL" id="SHJ33220.1"/>
    </source>
</evidence>
<dbReference type="STRING" id="570521.SAMN04488508_107327"/>
<dbReference type="AlphaFoldDB" id="A0A1M6IFJ3"/>
<sequence>MEHQPKKIVPILKHFQGMNKIDAFNIIHKLEVLLYYLPNPINMNNINPNDIISEIENKKIDPFHFSILPNGKPCEFVGQNDWLHIYKAHSTSIFGRYLMNNYYFKTKYNPLELKKFTKKNLLHSLKNKSEELKVVEFLLKYKVTKKNLITDKFLILSI</sequence>
<evidence type="ECO:0000313" key="2">
    <source>
        <dbReference type="Proteomes" id="UP000184432"/>
    </source>
</evidence>
<dbReference type="OrthoDB" id="1161085at2"/>
<organism evidence="1 2">
    <name type="scientific">Aquimarina spongiae</name>
    <dbReference type="NCBI Taxonomy" id="570521"/>
    <lineage>
        <taxon>Bacteria</taxon>
        <taxon>Pseudomonadati</taxon>
        <taxon>Bacteroidota</taxon>
        <taxon>Flavobacteriia</taxon>
        <taxon>Flavobacteriales</taxon>
        <taxon>Flavobacteriaceae</taxon>
        <taxon>Aquimarina</taxon>
    </lineage>
</organism>
<name>A0A1M6IFJ3_9FLAO</name>
<gene>
    <name evidence="1" type="ORF">SAMN04488508_107327</name>
</gene>
<reference evidence="2" key="1">
    <citation type="submission" date="2016-11" db="EMBL/GenBank/DDBJ databases">
        <authorList>
            <person name="Varghese N."/>
            <person name="Submissions S."/>
        </authorList>
    </citation>
    <scope>NUCLEOTIDE SEQUENCE [LARGE SCALE GENOMIC DNA]</scope>
    <source>
        <strain evidence="2">DSM 22623</strain>
    </source>
</reference>
<proteinExistence type="predicted"/>
<dbReference type="Proteomes" id="UP000184432">
    <property type="component" value="Unassembled WGS sequence"/>
</dbReference>
<keyword evidence="2" id="KW-1185">Reference proteome</keyword>
<accession>A0A1M6IFJ3</accession>
<protein>
    <submittedName>
        <fullName evidence="1">Uncharacterized protein</fullName>
    </submittedName>
</protein>
<dbReference type="EMBL" id="FQYP01000007">
    <property type="protein sequence ID" value="SHJ33220.1"/>
    <property type="molecule type" value="Genomic_DNA"/>
</dbReference>